<proteinExistence type="predicted"/>
<feature type="domain" description="Calcineurin-like phosphoesterase" evidence="2">
    <location>
        <begin position="6"/>
        <end position="204"/>
    </location>
</feature>
<dbReference type="InterPro" id="IPR008334">
    <property type="entry name" value="5'-Nucleotdase_C"/>
</dbReference>
<dbReference type="RefSeq" id="WP_306976062.1">
    <property type="nucleotide sequence ID" value="NZ_JAUSTQ010000005.1"/>
</dbReference>
<feature type="domain" description="5'-Nucleotidase C-terminal" evidence="3">
    <location>
        <begin position="290"/>
        <end position="421"/>
    </location>
</feature>
<comment type="caution">
    <text evidence="4">The sequence shown here is derived from an EMBL/GenBank/DDBJ whole genome shotgun (WGS) entry which is preliminary data.</text>
</comment>
<evidence type="ECO:0000259" key="2">
    <source>
        <dbReference type="Pfam" id="PF00149"/>
    </source>
</evidence>
<dbReference type="InterPro" id="IPR006179">
    <property type="entry name" value="5_nucleotidase/apyrase"/>
</dbReference>
<dbReference type="CDD" id="cd00845">
    <property type="entry name" value="MPP_UshA_N_like"/>
    <property type="match status" value="1"/>
</dbReference>
<evidence type="ECO:0000259" key="3">
    <source>
        <dbReference type="Pfam" id="PF02872"/>
    </source>
</evidence>
<dbReference type="EMBL" id="JAUSTQ010000005">
    <property type="protein sequence ID" value="MDQ0159521.1"/>
    <property type="molecule type" value="Genomic_DNA"/>
</dbReference>
<reference evidence="4 5" key="1">
    <citation type="submission" date="2023-07" db="EMBL/GenBank/DDBJ databases">
        <title>Genomic Encyclopedia of Type Strains, Phase IV (KMG-IV): sequencing the most valuable type-strain genomes for metagenomic binning, comparative biology and taxonomic classification.</title>
        <authorList>
            <person name="Goeker M."/>
        </authorList>
    </citation>
    <scope>NUCLEOTIDE SEQUENCE [LARGE SCALE GENOMIC DNA]</scope>
    <source>
        <strain evidence="4 5">DSM 16460</strain>
    </source>
</reference>
<dbReference type="SUPFAM" id="SSF55816">
    <property type="entry name" value="5'-nucleotidase (syn. UDP-sugar hydrolase), C-terminal domain"/>
    <property type="match status" value="1"/>
</dbReference>
<dbReference type="SUPFAM" id="SSF56300">
    <property type="entry name" value="Metallo-dependent phosphatases"/>
    <property type="match status" value="1"/>
</dbReference>
<dbReference type="Pfam" id="PF02872">
    <property type="entry name" value="5_nucleotid_C"/>
    <property type="match status" value="1"/>
</dbReference>
<dbReference type="InterPro" id="IPR029052">
    <property type="entry name" value="Metallo-depent_PP-like"/>
</dbReference>
<accession>A0ABT9VEX3</accession>
<dbReference type="PIRSF" id="PIRSF036361">
    <property type="entry name" value="YunD"/>
    <property type="match status" value="1"/>
</dbReference>
<dbReference type="PANTHER" id="PTHR11575">
    <property type="entry name" value="5'-NUCLEOTIDASE-RELATED"/>
    <property type="match status" value="1"/>
</dbReference>
<organism evidence="4 5">
    <name type="scientific">Alkalibacillus salilacus</name>
    <dbReference type="NCBI Taxonomy" id="284582"/>
    <lineage>
        <taxon>Bacteria</taxon>
        <taxon>Bacillati</taxon>
        <taxon>Bacillota</taxon>
        <taxon>Bacilli</taxon>
        <taxon>Bacillales</taxon>
        <taxon>Bacillaceae</taxon>
        <taxon>Alkalibacillus</taxon>
    </lineage>
</organism>
<dbReference type="InterPro" id="IPR011240">
    <property type="entry name" value="Pesterase_YunD"/>
</dbReference>
<name>A0ABT9VEX3_9BACI</name>
<dbReference type="Gene3D" id="3.90.780.10">
    <property type="entry name" value="5'-Nucleotidase, C-terminal domain"/>
    <property type="match status" value="1"/>
</dbReference>
<gene>
    <name evidence="4" type="ORF">J2S77_001505</name>
</gene>
<protein>
    <submittedName>
        <fullName evidence="4">2',3'-cyclic-nucleotide 2'-phosphodiesterase (5'-nucleotidase family)</fullName>
    </submittedName>
</protein>
<keyword evidence="5" id="KW-1185">Reference proteome</keyword>
<evidence type="ECO:0000256" key="1">
    <source>
        <dbReference type="ARBA" id="ARBA00022729"/>
    </source>
</evidence>
<evidence type="ECO:0000313" key="4">
    <source>
        <dbReference type="EMBL" id="MDQ0159521.1"/>
    </source>
</evidence>
<dbReference type="Proteomes" id="UP001224359">
    <property type="component" value="Unassembled WGS sequence"/>
</dbReference>
<dbReference type="InterPro" id="IPR004843">
    <property type="entry name" value="Calcineurin-like_PHP"/>
</dbReference>
<dbReference type="Pfam" id="PF00149">
    <property type="entry name" value="Metallophos"/>
    <property type="match status" value="1"/>
</dbReference>
<dbReference type="PANTHER" id="PTHR11575:SF23">
    <property type="entry name" value="5-NUCLEOTIDASE FAMILY PROTEIN"/>
    <property type="match status" value="1"/>
</dbReference>
<keyword evidence="1" id="KW-0732">Signal</keyword>
<sequence length="457" mass="51733">MQEQVHIYFTSDLHSYFDNWPNIMAGIKKYRGIHELEGETSLLLDNGDHLDRVHPITEATLGQANVSLLSEAGYDVVTFGNNEGITLSNDRLYYLYDDASFAVACANVHPQNREAPEWLKPYQILKSKQGAKVGVLGVTAPFRKFYELLGWSVDDPKIILEHYIPELRNQCDIVVVLSHLGLYEDEKMAEQYPIDVIIGGHTHHLIDQGRVEHGTIINAVGKQGYHYGYINIDFDHQSGQVASLSGEAIPISSAQDEETIQQIQAWDDKAHQYLDQVVTSLSEPFPIDWFQSTKLMERFVEKLRIWTNADVAALNSGVLLSGFDSGPVTKKHIHESCPHPMNPCKMTLSGQELIETIRLFESERFKNHELKGLGFRGEILGKMVYSQITLHYKADGQLLETISIAGERVDPDKKYTLATADTFSFPWLIPSISEVDDKQYYMPEFLRDVLTECLSNV</sequence>
<evidence type="ECO:0000313" key="5">
    <source>
        <dbReference type="Proteomes" id="UP001224359"/>
    </source>
</evidence>
<dbReference type="Gene3D" id="3.60.21.10">
    <property type="match status" value="1"/>
</dbReference>
<dbReference type="InterPro" id="IPR036907">
    <property type="entry name" value="5'-Nucleotdase_C_sf"/>
</dbReference>